<dbReference type="AlphaFoldDB" id="A0A0W8FN79"/>
<protein>
    <submittedName>
        <fullName evidence="1">Uncharacterized protein</fullName>
    </submittedName>
</protein>
<gene>
    <name evidence="1" type="ORF">ASZ90_007843</name>
</gene>
<proteinExistence type="predicted"/>
<reference evidence="1" key="1">
    <citation type="journal article" date="2015" name="Proc. Natl. Acad. Sci. U.S.A.">
        <title>Networks of energetic and metabolic interactions define dynamics in microbial communities.</title>
        <authorList>
            <person name="Embree M."/>
            <person name="Liu J.K."/>
            <person name="Al-Bassam M.M."/>
            <person name="Zengler K."/>
        </authorList>
    </citation>
    <scope>NUCLEOTIDE SEQUENCE</scope>
</reference>
<sequence length="42" mass="5161">MSAVHTKTKYDKDLKNLIFIINYYKKITINYYIFSQSKYCFL</sequence>
<name>A0A0W8FN79_9ZZZZ</name>
<comment type="caution">
    <text evidence="1">The sequence shown here is derived from an EMBL/GenBank/DDBJ whole genome shotgun (WGS) entry which is preliminary data.</text>
</comment>
<organism evidence="1">
    <name type="scientific">hydrocarbon metagenome</name>
    <dbReference type="NCBI Taxonomy" id="938273"/>
    <lineage>
        <taxon>unclassified sequences</taxon>
        <taxon>metagenomes</taxon>
        <taxon>ecological metagenomes</taxon>
    </lineage>
</organism>
<accession>A0A0W8FN79</accession>
<dbReference type="EMBL" id="LNQE01000972">
    <property type="protein sequence ID" value="KUG22383.1"/>
    <property type="molecule type" value="Genomic_DNA"/>
</dbReference>
<evidence type="ECO:0000313" key="1">
    <source>
        <dbReference type="EMBL" id="KUG22383.1"/>
    </source>
</evidence>